<feature type="domain" description="N-acetyltransferase" evidence="1">
    <location>
        <begin position="25"/>
        <end position="184"/>
    </location>
</feature>
<dbReference type="RefSeq" id="WP_067723291.1">
    <property type="nucleotide sequence ID" value="NZ_JABERI010000007.1"/>
</dbReference>
<dbReference type="InterPro" id="IPR000182">
    <property type="entry name" value="GNAT_dom"/>
</dbReference>
<keyword evidence="3" id="KW-0808">Transferase</keyword>
<protein>
    <submittedName>
        <fullName evidence="2 3">N-acetyltransferase</fullName>
    </submittedName>
</protein>
<dbReference type="Gene3D" id="3.40.630.30">
    <property type="match status" value="1"/>
</dbReference>
<dbReference type="EMBL" id="JABERL010000011">
    <property type="protein sequence ID" value="NNH77010.1"/>
    <property type="molecule type" value="Genomic_DNA"/>
</dbReference>
<proteinExistence type="predicted"/>
<accession>A0A7Y2RDZ7</accession>
<evidence type="ECO:0000313" key="5">
    <source>
        <dbReference type="Proteomes" id="UP000569202"/>
    </source>
</evidence>
<dbReference type="InterPro" id="IPR016181">
    <property type="entry name" value="Acyl_CoA_acyltransferase"/>
</dbReference>
<dbReference type="OrthoDB" id="8984553at2"/>
<reference evidence="2 5" key="2">
    <citation type="submission" date="2020-04" db="EMBL/GenBank/DDBJ databases">
        <title>Acinetobacter Taxon 24.</title>
        <authorList>
            <person name="Nemec A."/>
            <person name="Radolfova-Krizova L."/>
            <person name="Higgins P.G."/>
            <person name="Spanelova P."/>
        </authorList>
    </citation>
    <scope>NUCLEOTIDE SEQUENCE [LARGE SCALE GENOMIC DNA]</scope>
    <source>
        <strain evidence="2 5">ANC 5380</strain>
    </source>
</reference>
<evidence type="ECO:0000259" key="1">
    <source>
        <dbReference type="PROSITE" id="PS51186"/>
    </source>
</evidence>
<reference evidence="3 4" key="1">
    <citation type="submission" date="2019-02" db="EMBL/GenBank/DDBJ databases">
        <title>High diversity of culturable Acinetobacter species in natural soil and water ecosystems.</title>
        <authorList>
            <person name="Radolfova-Krizova L."/>
            <person name="Nemec A."/>
        </authorList>
    </citation>
    <scope>NUCLEOTIDE SEQUENCE [LARGE SCALE GENOMIC DNA]</scope>
    <source>
        <strain evidence="3 4">ANC 4281</strain>
    </source>
</reference>
<accession>A0A4R0EMA6</accession>
<dbReference type="AlphaFoldDB" id="A0A4R0EMA6"/>
<dbReference type="GO" id="GO:0016747">
    <property type="term" value="F:acyltransferase activity, transferring groups other than amino-acyl groups"/>
    <property type="evidence" value="ECO:0007669"/>
    <property type="project" value="InterPro"/>
</dbReference>
<name>A0A4R0EMA6_9GAMM</name>
<evidence type="ECO:0000313" key="3">
    <source>
        <dbReference type="EMBL" id="TCB59115.1"/>
    </source>
</evidence>
<dbReference type="EMBL" id="SJOA01000009">
    <property type="protein sequence ID" value="TCB59115.1"/>
    <property type="molecule type" value="Genomic_DNA"/>
</dbReference>
<organism evidence="3 4">
    <name type="scientific">Acinetobacter terrae</name>
    <dbReference type="NCBI Taxonomy" id="2731247"/>
    <lineage>
        <taxon>Bacteria</taxon>
        <taxon>Pseudomonadati</taxon>
        <taxon>Pseudomonadota</taxon>
        <taxon>Gammaproteobacteria</taxon>
        <taxon>Moraxellales</taxon>
        <taxon>Moraxellaceae</taxon>
        <taxon>Acinetobacter</taxon>
        <taxon>Acinetobacter Taxon 24</taxon>
    </lineage>
</organism>
<dbReference type="Proteomes" id="UP000291380">
    <property type="component" value="Unassembled WGS sequence"/>
</dbReference>
<dbReference type="PROSITE" id="PS51186">
    <property type="entry name" value="GNAT"/>
    <property type="match status" value="1"/>
</dbReference>
<sequence>MSLNVLYAQDDNDNQIYRSKNEPNFLVRSATAADDEQLVQLIAETMPSNGMTWAFERYPSYLSASHAQYNRPDIKLVVLEENPAQVVGMMNLGWRYCFINRQADLLRYVADLRMHPMHRGNKVLRLLMDYVYDEIPLDTIFESVVLEDNTVACNILHNERKGFPKPFHYDDIRTFTVSQAKKPAQFKQYRFQQMNASHISEANTFILTMKQHYNFLPNYDFSGLAESNHPFWLGMNINDFYLMYDQNNQIVGLYGLWNQKSFKQTRVVDYSLPLKVIKPFYNLYAGIRGVLSLPKKNDAFEYLMIHSALCHPEQQEVFASLIFHAKQQTKLRRKQAFCITLANNDPRIHWMSNTTSHVIQAKHYFHSFKGNPYTTFDRNKISYFEVGRI</sequence>
<evidence type="ECO:0000313" key="2">
    <source>
        <dbReference type="EMBL" id="NNH77010.1"/>
    </source>
</evidence>
<dbReference type="SUPFAM" id="SSF55729">
    <property type="entry name" value="Acyl-CoA N-acyltransferases (Nat)"/>
    <property type="match status" value="1"/>
</dbReference>
<comment type="caution">
    <text evidence="3">The sequence shown here is derived from an EMBL/GenBank/DDBJ whole genome shotgun (WGS) entry which is preliminary data.</text>
</comment>
<dbReference type="Proteomes" id="UP000569202">
    <property type="component" value="Unassembled WGS sequence"/>
</dbReference>
<gene>
    <name evidence="3" type="ORF">E0H85_08870</name>
    <name evidence="2" type="ORF">HLH17_04825</name>
</gene>
<evidence type="ECO:0000313" key="4">
    <source>
        <dbReference type="Proteomes" id="UP000291380"/>
    </source>
</evidence>